<dbReference type="OrthoDB" id="8453017at2"/>
<keyword evidence="2" id="KW-1185">Reference proteome</keyword>
<reference evidence="1 2" key="1">
    <citation type="submission" date="2017-07" db="EMBL/GenBank/DDBJ databases">
        <title>Leptospira spp. isolated from tropical soils.</title>
        <authorList>
            <person name="Thibeaux R."/>
            <person name="Iraola G."/>
            <person name="Ferres I."/>
            <person name="Bierque E."/>
            <person name="Girault D."/>
            <person name="Soupe-Gilbert M.-E."/>
            <person name="Picardeau M."/>
            <person name="Goarant C."/>
        </authorList>
    </citation>
    <scope>NUCLEOTIDE SEQUENCE [LARGE SCALE GENOMIC DNA]</scope>
    <source>
        <strain evidence="1 2">MCA1-C-A1</strain>
    </source>
</reference>
<accession>A0A2M9X894</accession>
<dbReference type="EMBL" id="NPDN01000015">
    <property type="protein sequence ID" value="PJZ23916.1"/>
    <property type="molecule type" value="Genomic_DNA"/>
</dbReference>
<protein>
    <submittedName>
        <fullName evidence="1">Uncharacterized protein</fullName>
    </submittedName>
</protein>
<proteinExistence type="predicted"/>
<gene>
    <name evidence="1" type="ORF">CH357_18655</name>
</gene>
<dbReference type="Proteomes" id="UP000232196">
    <property type="component" value="Unassembled WGS sequence"/>
</dbReference>
<dbReference type="RefSeq" id="WP_100708279.1">
    <property type="nucleotide sequence ID" value="NZ_NPDL01000017.1"/>
</dbReference>
<evidence type="ECO:0000313" key="2">
    <source>
        <dbReference type="Proteomes" id="UP000232196"/>
    </source>
</evidence>
<comment type="caution">
    <text evidence="1">The sequence shown here is derived from an EMBL/GenBank/DDBJ whole genome shotgun (WGS) entry which is preliminary data.</text>
</comment>
<name>A0A2M9X894_9LEPT</name>
<dbReference type="AlphaFoldDB" id="A0A2M9X894"/>
<sequence>MSLDQISFKPTRIYNLDYESFPGGRRITPENVDNFWNEHKIPDSIQKGRGIYIFGLRLPNSYMPAYVGKTKTTFKTECFTPRNLNIYNGEIIRYEREFKPFLFFLVMAKSKGPVNNKVLLELETYLINLAAEKNPNLANIRGLDKGARFIITDLGGRGFGAPTKNGKAFKQLFNF</sequence>
<organism evidence="1 2">
    <name type="scientific">Leptospira hartskeerlii</name>
    <dbReference type="NCBI Taxonomy" id="2023177"/>
    <lineage>
        <taxon>Bacteria</taxon>
        <taxon>Pseudomonadati</taxon>
        <taxon>Spirochaetota</taxon>
        <taxon>Spirochaetia</taxon>
        <taxon>Leptospirales</taxon>
        <taxon>Leptospiraceae</taxon>
        <taxon>Leptospira</taxon>
    </lineage>
</organism>
<evidence type="ECO:0000313" key="1">
    <source>
        <dbReference type="EMBL" id="PJZ23916.1"/>
    </source>
</evidence>